<dbReference type="GO" id="GO:0005960">
    <property type="term" value="C:glycine cleavage complex"/>
    <property type="evidence" value="ECO:0007669"/>
    <property type="project" value="TreeGrafter"/>
</dbReference>
<dbReference type="GO" id="GO:0004375">
    <property type="term" value="F:glycine dehydrogenase (decarboxylating) activity"/>
    <property type="evidence" value="ECO:0007669"/>
    <property type="project" value="UniProtKB-EC"/>
</dbReference>
<dbReference type="FunFam" id="3.40.640.10:FF:000005">
    <property type="entry name" value="Glycine dehydrogenase (decarboxylating), mitochondrial"/>
    <property type="match status" value="1"/>
</dbReference>
<dbReference type="EC" id="1.4.4.2" evidence="8"/>
<evidence type="ECO:0000313" key="13">
    <source>
        <dbReference type="Proteomes" id="UP001178148"/>
    </source>
</evidence>
<comment type="caution">
    <text evidence="12">The sequence shown here is derived from an EMBL/GenBank/DDBJ whole genome shotgun (WGS) entry which is preliminary data.</text>
</comment>
<dbReference type="NCBIfam" id="TIGR00461">
    <property type="entry name" value="gcvP"/>
    <property type="match status" value="1"/>
</dbReference>
<dbReference type="InterPro" id="IPR003437">
    <property type="entry name" value="GcvP"/>
</dbReference>
<keyword evidence="6 8" id="KW-0560">Oxidoreductase</keyword>
<gene>
    <name evidence="8 12" type="primary">gcvP</name>
    <name evidence="12" type="ORF">QS748_00990</name>
</gene>
<comment type="similarity">
    <text evidence="3 8">Belongs to the GcvP family.</text>
</comment>
<feature type="modified residue" description="N6-(pyridoxal phosphate)lysine" evidence="8 9">
    <location>
        <position position="709"/>
    </location>
</feature>
<dbReference type="CDD" id="cd00613">
    <property type="entry name" value="GDC-P"/>
    <property type="match status" value="2"/>
</dbReference>
<sequence length="954" mass="105760">MAVTPPLQALMDSDKFTQRHIGPTESQQLNMLKDQGLQTLHDMVNQAVPAAIKSNKLNIDDGLTESQALSFLRTLSKKNKIHKSYIGMGYYNTETPSVILRNVMENPGWYTAYTPYQSEISQGRLEALLNFQQLTMDLTGMKIANASLLDEATAAAEAMTMCRRSRHNESKNFLVADDVHPQTLEVIRTRAEYLDIDVQIVKPDANLDKLNAFGILLQYPSTHGDIKNIKDIISKAKTKKIMVSVATDLLALMLLKSPGEMNADIVLGSSQRFGIPIGFGGPHAAFFACTDNLKRFIPGRVIGVSIDSRGNNALRMAMQTREQHIRREKATSNICTSQALLANLASFYAVYHGPHGLKIIAERVHRLTAILQKSLIKAGFQCNETYFDTITIKVGSQQQSIYRRALKHSCNLRLVENDSLGVSLDEITTPNHVIELFDIFTDKGKSLDLDFFDRNITAGEATGILPSHRRSDAVLTHPIFNSYHSETDMMRYIKRLENKDYSLVHGMIPLGSCTMKLNAATEMLPLSWPEFAQIHPFSPRDQVQGYLDMIEQLLLALQEITGYDKVSVQPNSGASGEHAGLLAIRKYQASINEKHRHICLIPSSAHGTNPASAVMAGMTPIVVECDKAGNVDIDDLRKKAEQHRANLSALMITYPSTHGIYEQEIKTICDVIHQYGGQVYMDGANMNAMVGISRPADIGSDVSHLNLHKTFAIPHGGGGPGVGPIGVKKHLAPFLPNHGTSPVYEKNDTGAVSAAPFGSASILTITWMYIHMMGGKGLTTATEVAILNANYLTNRLADYYPVLYRGQHNKVAHECILDIRPIKKTSGISETDIAKRLMDYGFHAPTMSFPVAGTLMIEPTESESKIEIDRFIEAMIAIRKEIEKVEKGEWPVDNNPLVLAPHTMADLADTEWTRPYSREEAAFPSESCRLNKYWPTTNRIDNVYGDRNLMISSP</sequence>
<evidence type="ECO:0000256" key="9">
    <source>
        <dbReference type="PIRSR" id="PIRSR603437-50"/>
    </source>
</evidence>
<comment type="function">
    <text evidence="2 8">The glycine cleavage system catalyzes the degradation of glycine. The P protein binds the alpha-amino group of glycine through its pyridoxal phosphate cofactor; CO(2) is released and the remaining methylamine moiety is then transferred to the lipoamide cofactor of the H protein.</text>
</comment>
<evidence type="ECO:0000256" key="1">
    <source>
        <dbReference type="ARBA" id="ARBA00001933"/>
    </source>
</evidence>
<dbReference type="GO" id="GO:0016594">
    <property type="term" value="F:glycine binding"/>
    <property type="evidence" value="ECO:0007669"/>
    <property type="project" value="TreeGrafter"/>
</dbReference>
<dbReference type="FunFam" id="3.90.1150.10:FF:000007">
    <property type="entry name" value="Glycine dehydrogenase (decarboxylating), mitochondrial"/>
    <property type="match status" value="1"/>
</dbReference>
<dbReference type="GO" id="GO:0030170">
    <property type="term" value="F:pyridoxal phosphate binding"/>
    <property type="evidence" value="ECO:0007669"/>
    <property type="project" value="TreeGrafter"/>
</dbReference>
<dbReference type="SUPFAM" id="SSF53383">
    <property type="entry name" value="PLP-dependent transferases"/>
    <property type="match status" value="2"/>
</dbReference>
<evidence type="ECO:0000256" key="4">
    <source>
        <dbReference type="ARBA" id="ARBA00011690"/>
    </source>
</evidence>
<feature type="domain" description="Glycine cleavage system P-protein N-terminal" evidence="10">
    <location>
        <begin position="482"/>
        <end position="736"/>
    </location>
</feature>
<evidence type="ECO:0000259" key="10">
    <source>
        <dbReference type="Pfam" id="PF02347"/>
    </source>
</evidence>
<keyword evidence="13" id="KW-1185">Reference proteome</keyword>
<dbReference type="HAMAP" id="MF_00711">
    <property type="entry name" value="GcvP"/>
    <property type="match status" value="1"/>
</dbReference>
<dbReference type="InterPro" id="IPR020581">
    <property type="entry name" value="GDC_P"/>
</dbReference>
<reference evidence="12 13" key="1">
    <citation type="journal article" date="2023" name="bioRxiv">
        <title>An intranuclear bacterial parasite of deep-sea mussels expresses apoptosis inhibitors acquired from its host.</title>
        <authorList>
            <person name="Gonzalez Porras M.A."/>
            <person name="Assie A."/>
            <person name="Tietjen M."/>
            <person name="Violette M."/>
            <person name="Kleiner M."/>
            <person name="Gruber-Vodicka H."/>
            <person name="Dubilier N."/>
            <person name="Leisch N."/>
        </authorList>
    </citation>
    <scope>NUCLEOTIDE SEQUENCE [LARGE SCALE GENOMIC DNA]</scope>
    <source>
        <strain evidence="12">IAP13</strain>
    </source>
</reference>
<dbReference type="Gene3D" id="3.40.640.10">
    <property type="entry name" value="Type I PLP-dependent aspartate aminotransferase-like (Major domain)"/>
    <property type="match status" value="2"/>
</dbReference>
<evidence type="ECO:0000256" key="2">
    <source>
        <dbReference type="ARBA" id="ARBA00003788"/>
    </source>
</evidence>
<evidence type="ECO:0000259" key="11">
    <source>
        <dbReference type="Pfam" id="PF21478"/>
    </source>
</evidence>
<evidence type="ECO:0000256" key="7">
    <source>
        <dbReference type="ARBA" id="ARBA00049026"/>
    </source>
</evidence>
<dbReference type="InterPro" id="IPR015424">
    <property type="entry name" value="PyrdxlP-dep_Trfase"/>
</dbReference>
<dbReference type="EMBL" id="JASXSV010000001">
    <property type="protein sequence ID" value="MDP0587845.1"/>
    <property type="molecule type" value="Genomic_DNA"/>
</dbReference>
<dbReference type="PANTHER" id="PTHR11773">
    <property type="entry name" value="GLYCINE DEHYDROGENASE, DECARBOXYLATING"/>
    <property type="match status" value="1"/>
</dbReference>
<evidence type="ECO:0000256" key="3">
    <source>
        <dbReference type="ARBA" id="ARBA00010756"/>
    </source>
</evidence>
<proteinExistence type="inferred from homology"/>
<name>A0AA90NJR5_9GAMM</name>
<dbReference type="FunFam" id="3.40.640.10:FF:000007">
    <property type="entry name" value="glycine dehydrogenase (Decarboxylating), mitochondrial"/>
    <property type="match status" value="1"/>
</dbReference>
<dbReference type="GO" id="GO:0019464">
    <property type="term" value="P:glycine decarboxylation via glycine cleavage system"/>
    <property type="evidence" value="ECO:0007669"/>
    <property type="project" value="UniProtKB-UniRule"/>
</dbReference>
<dbReference type="InterPro" id="IPR049316">
    <property type="entry name" value="GDC-P_C"/>
</dbReference>
<comment type="cofactor">
    <cofactor evidence="1 8 9">
        <name>pyridoxal 5'-phosphate</name>
        <dbReference type="ChEBI" id="CHEBI:597326"/>
    </cofactor>
</comment>
<dbReference type="Pfam" id="PF02347">
    <property type="entry name" value="GDC-P"/>
    <property type="match status" value="2"/>
</dbReference>
<comment type="subunit">
    <text evidence="4 8">The glycine cleavage system is composed of four proteins: P, T, L and H.</text>
</comment>
<dbReference type="GO" id="GO:0005829">
    <property type="term" value="C:cytosol"/>
    <property type="evidence" value="ECO:0007669"/>
    <property type="project" value="TreeGrafter"/>
</dbReference>
<feature type="domain" description="Glycine dehydrogenase C-terminal" evidence="11">
    <location>
        <begin position="781"/>
        <end position="902"/>
    </location>
</feature>
<dbReference type="Proteomes" id="UP001178148">
    <property type="component" value="Unassembled WGS sequence"/>
</dbReference>
<dbReference type="NCBIfam" id="NF003346">
    <property type="entry name" value="PRK04366.1"/>
    <property type="match status" value="1"/>
</dbReference>
<protein>
    <recommendedName>
        <fullName evidence="8">Glycine dehydrogenase (decarboxylating)</fullName>
        <ecNumber evidence="8">1.4.4.2</ecNumber>
    </recommendedName>
    <alternativeName>
        <fullName evidence="8">Glycine cleavage system P-protein</fullName>
    </alternativeName>
    <alternativeName>
        <fullName evidence="8">Glycine decarboxylase</fullName>
    </alternativeName>
    <alternativeName>
        <fullName evidence="8">Glycine dehydrogenase (aminomethyl-transferring)</fullName>
    </alternativeName>
</protein>
<dbReference type="PANTHER" id="PTHR11773:SF1">
    <property type="entry name" value="GLYCINE DEHYDROGENASE (DECARBOXYLATING), MITOCHONDRIAL"/>
    <property type="match status" value="1"/>
</dbReference>
<dbReference type="InterPro" id="IPR015421">
    <property type="entry name" value="PyrdxlP-dep_Trfase_major"/>
</dbReference>
<evidence type="ECO:0000256" key="5">
    <source>
        <dbReference type="ARBA" id="ARBA00022898"/>
    </source>
</evidence>
<dbReference type="AlphaFoldDB" id="A0AA90NJR5"/>
<evidence type="ECO:0000256" key="6">
    <source>
        <dbReference type="ARBA" id="ARBA00023002"/>
    </source>
</evidence>
<dbReference type="Gene3D" id="3.90.1150.10">
    <property type="entry name" value="Aspartate Aminotransferase, domain 1"/>
    <property type="match status" value="2"/>
</dbReference>
<keyword evidence="5 8" id="KW-0663">Pyridoxal phosphate</keyword>
<dbReference type="InterPro" id="IPR049315">
    <property type="entry name" value="GDC-P_N"/>
</dbReference>
<evidence type="ECO:0000256" key="8">
    <source>
        <dbReference type="HAMAP-Rule" id="MF_00711"/>
    </source>
</evidence>
<comment type="catalytic activity">
    <reaction evidence="7 8">
        <text>N(6)-[(R)-lipoyl]-L-lysyl-[glycine-cleavage complex H protein] + glycine + H(+) = N(6)-[(R)-S(8)-aminomethyldihydrolipoyl]-L-lysyl-[glycine-cleavage complex H protein] + CO2</text>
        <dbReference type="Rhea" id="RHEA:24304"/>
        <dbReference type="Rhea" id="RHEA-COMP:10494"/>
        <dbReference type="Rhea" id="RHEA-COMP:10495"/>
        <dbReference type="ChEBI" id="CHEBI:15378"/>
        <dbReference type="ChEBI" id="CHEBI:16526"/>
        <dbReference type="ChEBI" id="CHEBI:57305"/>
        <dbReference type="ChEBI" id="CHEBI:83099"/>
        <dbReference type="ChEBI" id="CHEBI:83143"/>
        <dbReference type="EC" id="1.4.4.2"/>
    </reaction>
</comment>
<dbReference type="InterPro" id="IPR015422">
    <property type="entry name" value="PyrdxlP-dep_Trfase_small"/>
</dbReference>
<feature type="domain" description="Glycine cleavage system P-protein N-terminal" evidence="10">
    <location>
        <begin position="18"/>
        <end position="440"/>
    </location>
</feature>
<organism evidence="12 13">
    <name type="scientific">Candidatus Endonucleibacter bathymodioli</name>
    <dbReference type="NCBI Taxonomy" id="539814"/>
    <lineage>
        <taxon>Bacteria</taxon>
        <taxon>Pseudomonadati</taxon>
        <taxon>Pseudomonadota</taxon>
        <taxon>Gammaproteobacteria</taxon>
        <taxon>Oceanospirillales</taxon>
        <taxon>Endozoicomonadaceae</taxon>
        <taxon>Candidatus Endonucleibacter</taxon>
    </lineage>
</organism>
<evidence type="ECO:0000313" key="12">
    <source>
        <dbReference type="EMBL" id="MDP0587845.1"/>
    </source>
</evidence>
<accession>A0AA90NJR5</accession>
<dbReference type="Pfam" id="PF21478">
    <property type="entry name" value="GcvP2_C"/>
    <property type="match status" value="1"/>
</dbReference>